<feature type="compositionally biased region" description="Basic and acidic residues" evidence="2">
    <location>
        <begin position="12"/>
        <end position="21"/>
    </location>
</feature>
<proteinExistence type="predicted"/>
<keyword evidence="4" id="KW-1185">Reference proteome</keyword>
<reference evidence="3 4" key="1">
    <citation type="journal article" date="2013" name="Genome Announc.">
        <title>Draft Genome Sequence of Rhodococcus ruber Strain BKS 20-38.</title>
        <authorList>
            <person name="Bala M."/>
            <person name="Kumar S."/>
            <person name="Raghava G.P."/>
            <person name="Mayilraj S."/>
        </authorList>
    </citation>
    <scope>NUCLEOTIDE SEQUENCE [LARGE SCALE GENOMIC DNA]</scope>
    <source>
        <strain evidence="3 4">BKS 20-38</strain>
    </source>
</reference>
<name>M2YSX1_9NOCA</name>
<dbReference type="EMBL" id="AOEX01000033">
    <property type="protein sequence ID" value="EME65040.1"/>
    <property type="molecule type" value="Genomic_DNA"/>
</dbReference>
<keyword evidence="1" id="KW-0175">Coiled coil</keyword>
<evidence type="ECO:0000313" key="4">
    <source>
        <dbReference type="Proteomes" id="UP000011731"/>
    </source>
</evidence>
<accession>M2YSX1</accession>
<feature type="coiled-coil region" evidence="1">
    <location>
        <begin position="47"/>
        <end position="109"/>
    </location>
</feature>
<dbReference type="AlphaFoldDB" id="M2YSX1"/>
<evidence type="ECO:0000313" key="3">
    <source>
        <dbReference type="EMBL" id="EME65040.1"/>
    </source>
</evidence>
<protein>
    <submittedName>
        <fullName evidence="3">Uncharacterized protein</fullName>
    </submittedName>
</protein>
<dbReference type="Proteomes" id="UP000011731">
    <property type="component" value="Unassembled WGS sequence"/>
</dbReference>
<evidence type="ECO:0000256" key="2">
    <source>
        <dbReference type="SAM" id="MobiDB-lite"/>
    </source>
</evidence>
<gene>
    <name evidence="3" type="ORF">G352_10887</name>
</gene>
<comment type="caution">
    <text evidence="3">The sequence shown here is derived from an EMBL/GenBank/DDBJ whole genome shotgun (WGS) entry which is preliminary data.</text>
</comment>
<evidence type="ECO:0000256" key="1">
    <source>
        <dbReference type="SAM" id="Coils"/>
    </source>
</evidence>
<sequence>MIRNGNTAAGREAVRNRREPIHSPAMATSSKAAARRSLRPHTAPNVRENLRREKERLLARQAELETLAAPINEVAAQLAKIDAIVDARVTAAQRKIQQLEKARDKRIEKIRAEFAAKIAAARSEVESTELGLTPEEQAHEEALLLDYARAIVAFGEGASAAELASVLGVGTREAKKIFEQAKTDLAVTSVPLAPVETTSVTTVDAAVGAMSPAAPAEVGS</sequence>
<dbReference type="PATRIC" id="fig|1278076.4.peg.2267"/>
<feature type="region of interest" description="Disordered" evidence="2">
    <location>
        <begin position="1"/>
        <end position="47"/>
    </location>
</feature>
<organism evidence="3 4">
    <name type="scientific">Rhodococcus ruber BKS 20-38</name>
    <dbReference type="NCBI Taxonomy" id="1278076"/>
    <lineage>
        <taxon>Bacteria</taxon>
        <taxon>Bacillati</taxon>
        <taxon>Actinomycetota</taxon>
        <taxon>Actinomycetes</taxon>
        <taxon>Mycobacteriales</taxon>
        <taxon>Nocardiaceae</taxon>
        <taxon>Rhodococcus</taxon>
    </lineage>
</organism>